<name>A0ACB8QQZ1_9AGAM</name>
<reference evidence="1" key="2">
    <citation type="journal article" date="2022" name="New Phytol.">
        <title>Evolutionary transition to the ectomycorrhizal habit in the genomes of a hyperdiverse lineage of mushroom-forming fungi.</title>
        <authorList>
            <person name="Looney B."/>
            <person name="Miyauchi S."/>
            <person name="Morin E."/>
            <person name="Drula E."/>
            <person name="Courty P.E."/>
            <person name="Kohler A."/>
            <person name="Kuo A."/>
            <person name="LaButti K."/>
            <person name="Pangilinan J."/>
            <person name="Lipzen A."/>
            <person name="Riley R."/>
            <person name="Andreopoulos W."/>
            <person name="He G."/>
            <person name="Johnson J."/>
            <person name="Nolan M."/>
            <person name="Tritt A."/>
            <person name="Barry K.W."/>
            <person name="Grigoriev I.V."/>
            <person name="Nagy L.G."/>
            <person name="Hibbett D."/>
            <person name="Henrissat B."/>
            <person name="Matheny P.B."/>
            <person name="Labbe J."/>
            <person name="Martin F.M."/>
        </authorList>
    </citation>
    <scope>NUCLEOTIDE SEQUENCE</scope>
    <source>
        <strain evidence="1">EC-137</strain>
    </source>
</reference>
<gene>
    <name evidence="1" type="ORF">K488DRAFT_84242</name>
</gene>
<proteinExistence type="predicted"/>
<evidence type="ECO:0000313" key="1">
    <source>
        <dbReference type="EMBL" id="KAI0034150.1"/>
    </source>
</evidence>
<dbReference type="EMBL" id="MU273505">
    <property type="protein sequence ID" value="KAI0034150.1"/>
    <property type="molecule type" value="Genomic_DNA"/>
</dbReference>
<accession>A0ACB8QQZ1</accession>
<organism evidence="1 2">
    <name type="scientific">Vararia minispora EC-137</name>
    <dbReference type="NCBI Taxonomy" id="1314806"/>
    <lineage>
        <taxon>Eukaryota</taxon>
        <taxon>Fungi</taxon>
        <taxon>Dikarya</taxon>
        <taxon>Basidiomycota</taxon>
        <taxon>Agaricomycotina</taxon>
        <taxon>Agaricomycetes</taxon>
        <taxon>Russulales</taxon>
        <taxon>Lachnocladiaceae</taxon>
        <taxon>Vararia</taxon>
    </lineage>
</organism>
<protein>
    <submittedName>
        <fullName evidence="1">Uncharacterized protein</fullName>
    </submittedName>
</protein>
<sequence length="215" mass="22848">MAVKNGNYDAAALAFQRQAGLAALLQTGSTDSVGSLPHNTLLGTPACSNSGPDTEADDMFDDGGYDHWNDVFAGDPSMCSQPSSSSGVGCPSVPTGATLGDIVVLRPAMFDASHSTSLAGDMDCTSLDASMEMSGRPRVSLRRRAAVRRKLRHRGDDYDNLDIDACLLLLYPDVARTPEASRLSKPRPDPWQQASSAELLGACGEAARSRRRRFA</sequence>
<keyword evidence="2" id="KW-1185">Reference proteome</keyword>
<dbReference type="Proteomes" id="UP000814128">
    <property type="component" value="Unassembled WGS sequence"/>
</dbReference>
<comment type="caution">
    <text evidence="1">The sequence shown here is derived from an EMBL/GenBank/DDBJ whole genome shotgun (WGS) entry which is preliminary data.</text>
</comment>
<evidence type="ECO:0000313" key="2">
    <source>
        <dbReference type="Proteomes" id="UP000814128"/>
    </source>
</evidence>
<reference evidence="1" key="1">
    <citation type="submission" date="2021-02" db="EMBL/GenBank/DDBJ databases">
        <authorList>
            <consortium name="DOE Joint Genome Institute"/>
            <person name="Ahrendt S."/>
            <person name="Looney B.P."/>
            <person name="Miyauchi S."/>
            <person name="Morin E."/>
            <person name="Drula E."/>
            <person name="Courty P.E."/>
            <person name="Chicoki N."/>
            <person name="Fauchery L."/>
            <person name="Kohler A."/>
            <person name="Kuo A."/>
            <person name="Labutti K."/>
            <person name="Pangilinan J."/>
            <person name="Lipzen A."/>
            <person name="Riley R."/>
            <person name="Andreopoulos W."/>
            <person name="He G."/>
            <person name="Johnson J."/>
            <person name="Barry K.W."/>
            <person name="Grigoriev I.V."/>
            <person name="Nagy L."/>
            <person name="Hibbett D."/>
            <person name="Henrissat B."/>
            <person name="Matheny P.B."/>
            <person name="Labbe J."/>
            <person name="Martin F."/>
        </authorList>
    </citation>
    <scope>NUCLEOTIDE SEQUENCE</scope>
    <source>
        <strain evidence="1">EC-137</strain>
    </source>
</reference>